<reference evidence="4" key="1">
    <citation type="submission" date="2019-07" db="EMBL/GenBank/DDBJ databases">
        <authorList>
            <person name="Dittberner H."/>
        </authorList>
    </citation>
    <scope>NUCLEOTIDE SEQUENCE [LARGE SCALE GENOMIC DNA]</scope>
</reference>
<evidence type="ECO:0000313" key="5">
    <source>
        <dbReference type="Proteomes" id="UP000489600"/>
    </source>
</evidence>
<name>A0A565CED7_9BRAS</name>
<feature type="domain" description="Jacalin-type lectin" evidence="3">
    <location>
        <begin position="25"/>
        <end position="173"/>
    </location>
</feature>
<dbReference type="Gene3D" id="2.100.10.30">
    <property type="entry name" value="Jacalin-like lectin domain"/>
    <property type="match status" value="1"/>
</dbReference>
<dbReference type="SUPFAM" id="SSF51101">
    <property type="entry name" value="Mannose-binding lectins"/>
    <property type="match status" value="1"/>
</dbReference>
<dbReference type="InterPro" id="IPR036404">
    <property type="entry name" value="Jacalin-like_lectin_dom_sf"/>
</dbReference>
<dbReference type="AlphaFoldDB" id="A0A565CED7"/>
<dbReference type="CDD" id="cd09612">
    <property type="entry name" value="Jacalin"/>
    <property type="match status" value="1"/>
</dbReference>
<dbReference type="PANTHER" id="PTHR47293:SF15">
    <property type="entry name" value="JACALIN-RELATED LECTIN 19"/>
    <property type="match status" value="1"/>
</dbReference>
<keyword evidence="2" id="KW-0430">Lectin</keyword>
<dbReference type="SMART" id="SM00915">
    <property type="entry name" value="Jacalin"/>
    <property type="match status" value="1"/>
</dbReference>
<dbReference type="OrthoDB" id="581739at2759"/>
<dbReference type="InterPro" id="IPR001229">
    <property type="entry name" value="Jacalin-like_lectin_dom"/>
</dbReference>
<evidence type="ECO:0000313" key="4">
    <source>
        <dbReference type="EMBL" id="VVB12027.1"/>
    </source>
</evidence>
<comment type="similarity">
    <text evidence="1">Belongs to the jacalin lectin family.</text>
</comment>
<dbReference type="EMBL" id="CABITT030000007">
    <property type="protein sequence ID" value="VVB12027.1"/>
    <property type="molecule type" value="Genomic_DNA"/>
</dbReference>
<comment type="caution">
    <text evidence="4">The sequence shown here is derived from an EMBL/GenBank/DDBJ whole genome shotgun (WGS) entry which is preliminary data.</text>
</comment>
<organism evidence="4 5">
    <name type="scientific">Arabis nemorensis</name>
    <dbReference type="NCBI Taxonomy" id="586526"/>
    <lineage>
        <taxon>Eukaryota</taxon>
        <taxon>Viridiplantae</taxon>
        <taxon>Streptophyta</taxon>
        <taxon>Embryophyta</taxon>
        <taxon>Tracheophyta</taxon>
        <taxon>Spermatophyta</taxon>
        <taxon>Magnoliopsida</taxon>
        <taxon>eudicotyledons</taxon>
        <taxon>Gunneridae</taxon>
        <taxon>Pentapetalae</taxon>
        <taxon>rosids</taxon>
        <taxon>malvids</taxon>
        <taxon>Brassicales</taxon>
        <taxon>Brassicaceae</taxon>
        <taxon>Arabideae</taxon>
        <taxon>Arabis</taxon>
    </lineage>
</organism>
<dbReference type="InterPro" id="IPR033734">
    <property type="entry name" value="Jacalin-like_lectin_dom_plant"/>
</dbReference>
<accession>A0A565CED7</accession>
<evidence type="ECO:0000256" key="2">
    <source>
        <dbReference type="ARBA" id="ARBA00022734"/>
    </source>
</evidence>
<keyword evidence="5" id="KW-1185">Reference proteome</keyword>
<protein>
    <recommendedName>
        <fullName evidence="3">Jacalin-type lectin domain-containing protein</fullName>
    </recommendedName>
</protein>
<dbReference type="PANTHER" id="PTHR47293">
    <property type="entry name" value="JACALIN-RELATED LECTIN 3"/>
    <property type="match status" value="1"/>
</dbReference>
<dbReference type="GO" id="GO:0030246">
    <property type="term" value="F:carbohydrate binding"/>
    <property type="evidence" value="ECO:0007669"/>
    <property type="project" value="UniProtKB-KW"/>
</dbReference>
<evidence type="ECO:0000256" key="1">
    <source>
        <dbReference type="ARBA" id="ARBA00006568"/>
    </source>
</evidence>
<evidence type="ECO:0000259" key="3">
    <source>
        <dbReference type="PROSITE" id="PS51752"/>
    </source>
</evidence>
<proteinExistence type="inferred from homology"/>
<dbReference type="Proteomes" id="UP000489600">
    <property type="component" value="Unassembled WGS sequence"/>
</dbReference>
<gene>
    <name evidence="4" type="ORF">ANE_LOCUS22471</name>
</gene>
<dbReference type="PROSITE" id="PS51752">
    <property type="entry name" value="JACALIN_LECTIN"/>
    <property type="match status" value="1"/>
</dbReference>
<sequence>MSKGKVPYGIIISGVNYGAKLAPPAKKLEPQGGKIGDSWDDGVNDNVRMITVTYDGSGVNSVKFEYAYGTNTVVGDHRELKNDEYITSIKGHYGKRFPPSGAVRSTMETLGDEYMTMLEFKTNITTYQVSGTIKPGYEFVDKPFKLEEEGHKIVGFYGKSTSRIQQIGVYVKPIDDAQANR</sequence>
<dbReference type="FunFam" id="2.100.10.30:FF:000001">
    <property type="entry name" value="Jacalin-related lectin 33"/>
    <property type="match status" value="1"/>
</dbReference>
<dbReference type="Pfam" id="PF01419">
    <property type="entry name" value="Jacalin"/>
    <property type="match status" value="1"/>
</dbReference>